<protein>
    <submittedName>
        <fullName evidence="1">Uncharacterized protein</fullName>
    </submittedName>
</protein>
<gene>
    <name evidence="1" type="ORF">OHB35_00770</name>
</gene>
<accession>A0ABZ1H2U9</accession>
<evidence type="ECO:0000313" key="2">
    <source>
        <dbReference type="Proteomes" id="UP001340816"/>
    </source>
</evidence>
<dbReference type="EMBL" id="CP109135">
    <property type="protein sequence ID" value="WSD11861.1"/>
    <property type="molecule type" value="Genomic_DNA"/>
</dbReference>
<dbReference type="GeneID" id="93935362"/>
<organism evidence="1 2">
    <name type="scientific">Streptomyces phaeochromogenes</name>
    <dbReference type="NCBI Taxonomy" id="1923"/>
    <lineage>
        <taxon>Bacteria</taxon>
        <taxon>Bacillati</taxon>
        <taxon>Actinomycetota</taxon>
        <taxon>Actinomycetes</taxon>
        <taxon>Kitasatosporales</taxon>
        <taxon>Streptomycetaceae</taxon>
        <taxon>Streptomyces</taxon>
        <taxon>Streptomyces phaeochromogenes group</taxon>
    </lineage>
</organism>
<evidence type="ECO:0000313" key="1">
    <source>
        <dbReference type="EMBL" id="WSD11861.1"/>
    </source>
</evidence>
<dbReference type="Proteomes" id="UP001340816">
    <property type="component" value="Chromosome"/>
</dbReference>
<dbReference type="RefSeq" id="WP_266757585.1">
    <property type="nucleotide sequence ID" value="NZ_CP108011.1"/>
</dbReference>
<sequence length="85" mass="9221">MTTGQDEVPLSGGRITQGVVRIGDTVRRPVTARSQAATIAARTSLDPEQVLAAAMNWALITMMTRRLTRKSPRTSQWTRKTPAAG</sequence>
<reference evidence="1 2" key="1">
    <citation type="submission" date="2022-10" db="EMBL/GenBank/DDBJ databases">
        <title>The complete genomes of actinobacterial strains from the NBC collection.</title>
        <authorList>
            <person name="Joergensen T.S."/>
            <person name="Alvarez Arevalo M."/>
            <person name="Sterndorff E.B."/>
            <person name="Faurdal D."/>
            <person name="Vuksanovic O."/>
            <person name="Mourched A.-S."/>
            <person name="Charusanti P."/>
            <person name="Shaw S."/>
            <person name="Blin K."/>
            <person name="Weber T."/>
        </authorList>
    </citation>
    <scope>NUCLEOTIDE SEQUENCE [LARGE SCALE GENOMIC DNA]</scope>
    <source>
        <strain evidence="1 2">NBC 01752</strain>
    </source>
</reference>
<name>A0ABZ1H2U9_STRPH</name>
<proteinExistence type="predicted"/>
<keyword evidence="2" id="KW-1185">Reference proteome</keyword>